<dbReference type="Proteomes" id="UP000023152">
    <property type="component" value="Unassembled WGS sequence"/>
</dbReference>
<proteinExistence type="predicted"/>
<reference evidence="2 3" key="1">
    <citation type="journal article" date="2013" name="Curr. Biol.">
        <title>The Genome of the Foraminiferan Reticulomyxa filosa.</title>
        <authorList>
            <person name="Glockner G."/>
            <person name="Hulsmann N."/>
            <person name="Schleicher M."/>
            <person name="Noegel A.A."/>
            <person name="Eichinger L."/>
            <person name="Gallinger C."/>
            <person name="Pawlowski J."/>
            <person name="Sierra R."/>
            <person name="Euteneuer U."/>
            <person name="Pillet L."/>
            <person name="Moustafa A."/>
            <person name="Platzer M."/>
            <person name="Groth M."/>
            <person name="Szafranski K."/>
            <person name="Schliwa M."/>
        </authorList>
    </citation>
    <scope>NUCLEOTIDE SEQUENCE [LARGE SCALE GENOMIC DNA]</scope>
</reference>
<evidence type="ECO:0000313" key="3">
    <source>
        <dbReference type="Proteomes" id="UP000023152"/>
    </source>
</evidence>
<dbReference type="EMBL" id="ASPP01019597">
    <property type="protein sequence ID" value="ETO14974.1"/>
    <property type="molecule type" value="Genomic_DNA"/>
</dbReference>
<sequence>VCAYTVCRTHICICILSKKKKKVYVCVHPKSKMLPKKKKTYITEMGNKTWQQFEKHLDQKVAHQLRINISGDKKLLAMEQDMMLLEKDQIVARYQLDPTASTTKPADGTDNPTSSVILPPSNNTLETIYSESKKVQHQVSFQPVCLLCVSFNNYQRVETIDENVEQPADAGAGAGAENSSTLTHERVDTRNKSGAQMWNVAELMERKQMAMCLALRQQWWMKLNELSSASANSSKSSDMEGGLDNTDLFFELCSAIELSLSSFRRDQASIQVYFTLSVRESLRVVMEVLRCIVLDYSLTEISQRMEKYYDAFVILREYEECIEKYLTFWT</sequence>
<gene>
    <name evidence="2" type="ORF">RFI_22394</name>
</gene>
<feature type="region of interest" description="Disordered" evidence="1">
    <location>
        <begin position="99"/>
        <end position="119"/>
    </location>
</feature>
<feature type="non-terminal residue" evidence="2">
    <location>
        <position position="1"/>
    </location>
</feature>
<name>X6MMB1_RETFI</name>
<evidence type="ECO:0000313" key="2">
    <source>
        <dbReference type="EMBL" id="ETO14974.1"/>
    </source>
</evidence>
<evidence type="ECO:0000256" key="1">
    <source>
        <dbReference type="SAM" id="MobiDB-lite"/>
    </source>
</evidence>
<keyword evidence="3" id="KW-1185">Reference proteome</keyword>
<organism evidence="2 3">
    <name type="scientific">Reticulomyxa filosa</name>
    <dbReference type="NCBI Taxonomy" id="46433"/>
    <lineage>
        <taxon>Eukaryota</taxon>
        <taxon>Sar</taxon>
        <taxon>Rhizaria</taxon>
        <taxon>Retaria</taxon>
        <taxon>Foraminifera</taxon>
        <taxon>Monothalamids</taxon>
        <taxon>Reticulomyxidae</taxon>
        <taxon>Reticulomyxa</taxon>
    </lineage>
</organism>
<dbReference type="AlphaFoldDB" id="X6MMB1"/>
<protein>
    <submittedName>
        <fullName evidence="2">Uncharacterized protein</fullName>
    </submittedName>
</protein>
<feature type="region of interest" description="Disordered" evidence="1">
    <location>
        <begin position="168"/>
        <end position="189"/>
    </location>
</feature>
<comment type="caution">
    <text evidence="2">The sequence shown here is derived from an EMBL/GenBank/DDBJ whole genome shotgun (WGS) entry which is preliminary data.</text>
</comment>
<accession>X6MMB1</accession>
<feature type="non-terminal residue" evidence="2">
    <location>
        <position position="330"/>
    </location>
</feature>